<feature type="domain" description="Subtilisin-like protease fibronectin type-III" evidence="5">
    <location>
        <begin position="590"/>
        <end position="692"/>
    </location>
</feature>
<dbReference type="Gramene" id="KZM95792">
    <property type="protein sequence ID" value="KZM95792"/>
    <property type="gene ID" value="DCAR_019034"/>
</dbReference>
<dbReference type="InterPro" id="IPR036852">
    <property type="entry name" value="Peptidase_S8/S53_dom_sf"/>
</dbReference>
<comment type="caution">
    <text evidence="6">The sequence shown here is derived from an EMBL/GenBank/DDBJ whole genome shotgun (WGS) entry which is preliminary data.</text>
</comment>
<protein>
    <recommendedName>
        <fullName evidence="7">Peptidase S8/S53 domain-containing protein</fullName>
    </recommendedName>
</protein>
<dbReference type="PANTHER" id="PTHR10795">
    <property type="entry name" value="PROPROTEIN CONVERTASE SUBTILISIN/KEXIN"/>
    <property type="match status" value="1"/>
</dbReference>
<dbReference type="InterPro" id="IPR000209">
    <property type="entry name" value="Peptidase_S8/S53_dom"/>
</dbReference>
<dbReference type="STRING" id="79200.A0A162A3U0"/>
<feature type="transmembrane region" description="Helical" evidence="3">
    <location>
        <begin position="14"/>
        <end position="32"/>
    </location>
</feature>
<evidence type="ECO:0000256" key="2">
    <source>
        <dbReference type="ARBA" id="ARBA00022729"/>
    </source>
</evidence>
<dbReference type="Gene3D" id="2.60.40.2310">
    <property type="match status" value="1"/>
</dbReference>
<organism evidence="6">
    <name type="scientific">Daucus carota subsp. sativus</name>
    <name type="common">Carrot</name>
    <dbReference type="NCBI Taxonomy" id="79200"/>
    <lineage>
        <taxon>Eukaryota</taxon>
        <taxon>Viridiplantae</taxon>
        <taxon>Streptophyta</taxon>
        <taxon>Embryophyta</taxon>
        <taxon>Tracheophyta</taxon>
        <taxon>Spermatophyta</taxon>
        <taxon>Magnoliopsida</taxon>
        <taxon>eudicotyledons</taxon>
        <taxon>Gunneridae</taxon>
        <taxon>Pentapetalae</taxon>
        <taxon>asterids</taxon>
        <taxon>campanulids</taxon>
        <taxon>Apiales</taxon>
        <taxon>Apiaceae</taxon>
        <taxon>Apioideae</taxon>
        <taxon>Scandiceae</taxon>
        <taxon>Daucinae</taxon>
        <taxon>Daucus</taxon>
        <taxon>Daucus sect. Daucus</taxon>
    </lineage>
</organism>
<evidence type="ECO:0008006" key="7">
    <source>
        <dbReference type="Google" id="ProtNLM"/>
    </source>
</evidence>
<keyword evidence="3" id="KW-0812">Transmembrane</keyword>
<gene>
    <name evidence="6" type="ORF">DCAR_019034</name>
</gene>
<keyword evidence="3" id="KW-0472">Membrane</keyword>
<evidence type="ECO:0000259" key="4">
    <source>
        <dbReference type="Pfam" id="PF00082"/>
    </source>
</evidence>
<sequence length="707" mass="79350">MIFVPVFDDSDGKYMYTLSIYSCLIVITIITCPYFAAQAVLNLRSVLAILTLLWLQPMEPRNIYKAEVDMSGVPKIFGRFEGGGSLYQYPEDDTELLGLCWTPSAKMRYFGVIERRWREEFSSADLKYVKIGVIDGGWSKQLTSDDINIFESLKIAPVSHLKSCTIEGGSLSANAFMCVSAIGCIRTQLDFFGIHQTTFEGIVPGARIYAYPIGCEKCSPKPSVSESIEAIGKAIQDGVKVVSVSIDFSVKNREYQLEDPKDDDFGLKILDAMKEDILTCLAVGDDGPIDESAMNGMPWALTVGAHTGNILETDIEIAIRRDVPSIKISYDENEKWRIIGKFKGSSLNVHESPFLKLHKLEDVYDKDCVLKADSSRERCYLTPAKSLWRTLVVGSSASSTTKVSLSKEHVHQLSKWQTEYGKEIFIRIRTSKIEKDSRGVLIPEFSSRGPSRIYKQHIIPELVAPGYAILIPYPSTIELNQILAQTSIDEKETPLLRDCNIVSGSSIACSQVAGAALILRSYRPHWTPLEVKSAIITTAKSFAAGNIPGNELVFGAGSINIKAALYPGLVYDESWTHFREYVDKKRSIYDLNLPTFAASFSYSPQSCKRIFRRELKNVGDHKMVYKCVVKYFSKLWDPDVEITAVPDCLEFERGEKQRFELIVNMVPRPFTHISALLMWIPNDGGQSVCSPIHLYHQSEFDKSSWYE</sequence>
<evidence type="ECO:0000256" key="3">
    <source>
        <dbReference type="SAM" id="Phobius"/>
    </source>
</evidence>
<dbReference type="GO" id="GO:0006508">
    <property type="term" value="P:proteolysis"/>
    <property type="evidence" value="ECO:0007669"/>
    <property type="project" value="InterPro"/>
</dbReference>
<dbReference type="Gene3D" id="3.50.30.30">
    <property type="match status" value="1"/>
</dbReference>
<name>A0A162A3U0_DAUCS</name>
<feature type="domain" description="Peptidase S8/S53" evidence="4">
    <location>
        <begin position="199"/>
        <end position="557"/>
    </location>
</feature>
<dbReference type="SUPFAM" id="SSF52743">
    <property type="entry name" value="Subtilisin-like"/>
    <property type="match status" value="1"/>
</dbReference>
<dbReference type="Gene3D" id="3.40.50.200">
    <property type="entry name" value="Peptidase S8/S53 domain"/>
    <property type="match status" value="1"/>
</dbReference>
<dbReference type="Pfam" id="PF17766">
    <property type="entry name" value="fn3_6"/>
    <property type="match status" value="1"/>
</dbReference>
<keyword evidence="3" id="KW-1133">Transmembrane helix</keyword>
<dbReference type="InterPro" id="IPR041469">
    <property type="entry name" value="Subtilisin-like_FN3"/>
</dbReference>
<keyword evidence="2" id="KW-0732">Signal</keyword>
<evidence type="ECO:0000313" key="6">
    <source>
        <dbReference type="EMBL" id="KZM95792.1"/>
    </source>
</evidence>
<evidence type="ECO:0000256" key="1">
    <source>
        <dbReference type="ARBA" id="ARBA00011073"/>
    </source>
</evidence>
<dbReference type="GO" id="GO:0004252">
    <property type="term" value="F:serine-type endopeptidase activity"/>
    <property type="evidence" value="ECO:0007669"/>
    <property type="project" value="InterPro"/>
</dbReference>
<reference evidence="6" key="1">
    <citation type="journal article" date="2016" name="Nat. Genet.">
        <title>A high-quality carrot genome assembly provides new insights into carotenoid accumulation and asterid genome evolution.</title>
        <authorList>
            <person name="Iorizzo M."/>
            <person name="Ellison S."/>
            <person name="Senalik D."/>
            <person name="Zeng P."/>
            <person name="Satapoomin P."/>
            <person name="Huang J."/>
            <person name="Bowman M."/>
            <person name="Iovene M."/>
            <person name="Sanseverino W."/>
            <person name="Cavagnaro P."/>
            <person name="Yildiz M."/>
            <person name="Macko-Podgorni A."/>
            <person name="Moranska E."/>
            <person name="Grzebelus E."/>
            <person name="Grzebelus D."/>
            <person name="Ashrafi H."/>
            <person name="Zheng Z."/>
            <person name="Cheng S."/>
            <person name="Spooner D."/>
            <person name="Van Deynze A."/>
            <person name="Simon P."/>
        </authorList>
    </citation>
    <scope>NUCLEOTIDE SEQUENCE [LARGE SCALE GENOMIC DNA]</scope>
    <source>
        <tissue evidence="6">Leaf</tissue>
    </source>
</reference>
<dbReference type="Pfam" id="PF00082">
    <property type="entry name" value="Peptidase_S8"/>
    <property type="match status" value="1"/>
</dbReference>
<proteinExistence type="inferred from homology"/>
<dbReference type="InterPro" id="IPR045051">
    <property type="entry name" value="SBT"/>
</dbReference>
<dbReference type="EMBL" id="LNRQ01000005">
    <property type="protein sequence ID" value="KZM95792.1"/>
    <property type="molecule type" value="Genomic_DNA"/>
</dbReference>
<accession>A0A162A3U0</accession>
<evidence type="ECO:0000259" key="5">
    <source>
        <dbReference type="Pfam" id="PF17766"/>
    </source>
</evidence>
<dbReference type="AlphaFoldDB" id="A0A162A3U0"/>
<comment type="similarity">
    <text evidence="1">Belongs to the peptidase S8 family.</text>
</comment>